<keyword evidence="3" id="KW-1185">Reference proteome</keyword>
<accession>A0ABP2T151</accession>
<protein>
    <submittedName>
        <fullName evidence="2">Thiamin-regulated ECF transporter</fullName>
    </submittedName>
</protein>
<dbReference type="Pfam" id="PF09819">
    <property type="entry name" value="ABC_cobalt"/>
    <property type="match status" value="1"/>
</dbReference>
<reference evidence="2 3" key="1">
    <citation type="journal article" date="2013" name="PLoS ONE">
        <title>Comparative Genomic Characterization of Three Streptococcus parauberis Strains in Fish Pathogen, as Assessed by Wide-Genome Analyses.</title>
        <authorList>
            <person name="Nho S.W."/>
            <person name="Hikima J."/>
            <person name="Park S.B."/>
            <person name="Jang H.B."/>
            <person name="Cha I.S."/>
            <person name="Yasuike M."/>
            <person name="Nakamura Y."/>
            <person name="Fujiwara A."/>
            <person name="Sano M."/>
            <person name="Kanai K."/>
            <person name="Kondo H."/>
            <person name="Hirono I."/>
            <person name="Takeyama H."/>
            <person name="Aoki T."/>
            <person name="Jung T.S."/>
        </authorList>
    </citation>
    <scope>NUCLEOTIDE SEQUENCE [LARGE SCALE GENOMIC DNA]</scope>
    <source>
        <strain evidence="2 3">KRS-02083</strain>
    </source>
</reference>
<dbReference type="EMBL" id="ALYM01000003">
    <property type="protein sequence ID" value="EMG25523.1"/>
    <property type="molecule type" value="Genomic_DNA"/>
</dbReference>
<dbReference type="Proteomes" id="UP000011769">
    <property type="component" value="Unassembled WGS sequence"/>
</dbReference>
<evidence type="ECO:0000313" key="2">
    <source>
        <dbReference type="EMBL" id="EMG25523.1"/>
    </source>
</evidence>
<evidence type="ECO:0000256" key="1">
    <source>
        <dbReference type="SAM" id="Phobius"/>
    </source>
</evidence>
<keyword evidence="1" id="KW-0472">Membrane</keyword>
<organism evidence="2 3">
    <name type="scientific">Streptococcus parauberis KRS-02083</name>
    <dbReference type="NCBI Taxonomy" id="1207545"/>
    <lineage>
        <taxon>Bacteria</taxon>
        <taxon>Bacillati</taxon>
        <taxon>Bacillota</taxon>
        <taxon>Bacilli</taxon>
        <taxon>Lactobacillales</taxon>
        <taxon>Streptococcaceae</taxon>
        <taxon>Streptococcus</taxon>
    </lineage>
</organism>
<evidence type="ECO:0000313" key="3">
    <source>
        <dbReference type="Proteomes" id="UP000011769"/>
    </source>
</evidence>
<name>A0ABP2T151_9STRE</name>
<comment type="caution">
    <text evidence="2">The sequence shown here is derived from an EMBL/GenBank/DDBJ whole genome shotgun (WGS) entry which is preliminary data.</text>
</comment>
<proteinExistence type="predicted"/>
<keyword evidence="1" id="KW-0812">Transmembrane</keyword>
<keyword evidence="1" id="KW-1133">Transmembrane helix</keyword>
<sequence length="50" mass="5461">MSGPIAIYILRKPGTALITELLAALIEVLIGSVFAPSGLIIVFYRDWDQN</sequence>
<dbReference type="InterPro" id="IPR017195">
    <property type="entry name" value="ABC_thiamin-permease_prd"/>
</dbReference>
<feature type="transmembrane region" description="Helical" evidence="1">
    <location>
        <begin position="21"/>
        <end position="44"/>
    </location>
</feature>
<gene>
    <name evidence="2" type="ORF">SPJ1_0934</name>
</gene>